<protein>
    <submittedName>
        <fullName evidence="5">DNA polymerase V</fullName>
    </submittedName>
</protein>
<comment type="caution">
    <text evidence="5">The sequence shown here is derived from an EMBL/GenBank/DDBJ whole genome shotgun (WGS) entry which is preliminary data.</text>
</comment>
<keyword evidence="3" id="KW-0742">SOS response</keyword>
<dbReference type="GO" id="GO:0009432">
    <property type="term" value="P:SOS response"/>
    <property type="evidence" value="ECO:0007669"/>
    <property type="project" value="UniProtKB-KW"/>
</dbReference>
<proteinExistence type="inferred from homology"/>
<comment type="similarity">
    <text evidence="1">Belongs to the DNA polymerase type-Y family.</text>
</comment>
<dbReference type="Pfam" id="PF11799">
    <property type="entry name" value="IMS_C"/>
    <property type="match status" value="1"/>
</dbReference>
<dbReference type="SUPFAM" id="SSF56672">
    <property type="entry name" value="DNA/RNA polymerases"/>
    <property type="match status" value="1"/>
</dbReference>
<accession>A0A4Q7VH97</accession>
<dbReference type="InterPro" id="IPR025188">
    <property type="entry name" value="DUF4113"/>
</dbReference>
<dbReference type="Gene3D" id="3.30.1490.100">
    <property type="entry name" value="DNA polymerase, Y-family, little finger domain"/>
    <property type="match status" value="1"/>
</dbReference>
<sequence length="430" mass="49103">MAIIYYLCAMYALVDCNNFYASCERVFKPSLNGKPIVVLSNNDGCVIARSQEAKDLGIPMAAAAYKFKKLFEEKEVSVFSSNYALYGDLSQRVMTILSGFASEMEIYSIDEAFLDLHGYDYVNLDDYAREIKAKVEKWTGIPVCIGLGPTKSLAKLANRIAKKYSDRTHGVYLIDSDEKREKALKWVAVEDIWGIGRQHGKKLRAYDVKTGYDFIQRADHWVRKEFSVVGLRLKHDLMGIPSIQMEQWQTKKSISTTRTFERTTSDYEEIRERVATFTVSCAEKLRKQGSSCSALMVFIQTSKHQKHLPQYQNSLAIHVPYATNSSIDLVKFATQALKKIYREGYAYKKAGVVVLDLVDESQKQLSLFSGENPKHTLLHKVMDALNNRYKDSTVKLACQDPKRTWKMKQEKLSPSFTTKFSDILKIKLND</sequence>
<dbReference type="SUPFAM" id="SSF100879">
    <property type="entry name" value="Lesion bypass DNA polymerase (Y-family), little finger domain"/>
    <property type="match status" value="1"/>
</dbReference>
<gene>
    <name evidence="5" type="ORF">EV201_0059</name>
</gene>
<dbReference type="PROSITE" id="PS50173">
    <property type="entry name" value="UMUC"/>
    <property type="match status" value="1"/>
</dbReference>
<dbReference type="PANTHER" id="PTHR11076">
    <property type="entry name" value="DNA REPAIR POLYMERASE UMUC / TRANSFERASE FAMILY MEMBER"/>
    <property type="match status" value="1"/>
</dbReference>
<dbReference type="InterPro" id="IPR017961">
    <property type="entry name" value="DNA_pol_Y-fam_little_finger"/>
</dbReference>
<dbReference type="CDD" id="cd01700">
    <property type="entry name" value="PolY_Pol_V_umuC"/>
    <property type="match status" value="1"/>
</dbReference>
<evidence type="ECO:0000256" key="1">
    <source>
        <dbReference type="ARBA" id="ARBA00010945"/>
    </source>
</evidence>
<dbReference type="GO" id="GO:0003887">
    <property type="term" value="F:DNA-directed DNA polymerase activity"/>
    <property type="evidence" value="ECO:0007669"/>
    <property type="project" value="UniProtKB-KW"/>
</dbReference>
<reference evidence="5 6" key="1">
    <citation type="submission" date="2019-02" db="EMBL/GenBank/DDBJ databases">
        <title>Genomic Encyclopedia of Type Strains, Phase IV (KMG-IV): sequencing the most valuable type-strain genomes for metagenomic binning, comparative biology and taxonomic classification.</title>
        <authorList>
            <person name="Goeker M."/>
        </authorList>
    </citation>
    <scope>NUCLEOTIDE SEQUENCE [LARGE SCALE GENOMIC DNA]</scope>
    <source>
        <strain evidence="5 6">DSM 28825</strain>
    </source>
</reference>
<evidence type="ECO:0000313" key="5">
    <source>
        <dbReference type="EMBL" id="RZT95439.1"/>
    </source>
</evidence>
<dbReference type="Gene3D" id="1.10.150.20">
    <property type="entry name" value="5' to 3' exonuclease, C-terminal subdomain"/>
    <property type="match status" value="1"/>
</dbReference>
<evidence type="ECO:0000313" key="6">
    <source>
        <dbReference type="Proteomes" id="UP000293562"/>
    </source>
</evidence>
<evidence type="ECO:0000259" key="4">
    <source>
        <dbReference type="PROSITE" id="PS50173"/>
    </source>
</evidence>
<keyword evidence="2" id="KW-0227">DNA damage</keyword>
<evidence type="ECO:0000256" key="2">
    <source>
        <dbReference type="ARBA" id="ARBA00023199"/>
    </source>
</evidence>
<dbReference type="InterPro" id="IPR043502">
    <property type="entry name" value="DNA/RNA_pol_sf"/>
</dbReference>
<dbReference type="RefSeq" id="WP_207224355.1">
    <property type="nucleotide sequence ID" value="NZ_SHKN01000001.1"/>
</dbReference>
<dbReference type="InterPro" id="IPR001126">
    <property type="entry name" value="UmuC"/>
</dbReference>
<dbReference type="Gene3D" id="3.40.1170.60">
    <property type="match status" value="1"/>
</dbReference>
<keyword evidence="2" id="KW-0741">SOS mutagenesis</keyword>
<dbReference type="AlphaFoldDB" id="A0A4Q7VH97"/>
<dbReference type="Proteomes" id="UP000293562">
    <property type="component" value="Unassembled WGS sequence"/>
</dbReference>
<dbReference type="GO" id="GO:0006281">
    <property type="term" value="P:DNA repair"/>
    <property type="evidence" value="ECO:0007669"/>
    <property type="project" value="InterPro"/>
</dbReference>
<dbReference type="GO" id="GO:0003684">
    <property type="term" value="F:damaged DNA binding"/>
    <property type="evidence" value="ECO:0007669"/>
    <property type="project" value="InterPro"/>
</dbReference>
<keyword evidence="6" id="KW-1185">Reference proteome</keyword>
<evidence type="ECO:0000256" key="3">
    <source>
        <dbReference type="ARBA" id="ARBA00023236"/>
    </source>
</evidence>
<dbReference type="InterPro" id="IPR043128">
    <property type="entry name" value="Rev_trsase/Diguanyl_cyclase"/>
</dbReference>
<dbReference type="Pfam" id="PF13438">
    <property type="entry name" value="DUF4113"/>
    <property type="match status" value="1"/>
</dbReference>
<feature type="domain" description="UmuC" evidence="4">
    <location>
        <begin position="11"/>
        <end position="196"/>
    </location>
</feature>
<name>A0A4Q7VH97_9BACT</name>
<dbReference type="EMBL" id="SHKN01000001">
    <property type="protein sequence ID" value="RZT95439.1"/>
    <property type="molecule type" value="Genomic_DNA"/>
</dbReference>
<dbReference type="InterPro" id="IPR036775">
    <property type="entry name" value="DNA_pol_Y-fam_lit_finger_sf"/>
</dbReference>
<dbReference type="PANTHER" id="PTHR11076:SF33">
    <property type="entry name" value="DNA POLYMERASE KAPPA"/>
    <property type="match status" value="1"/>
</dbReference>
<organism evidence="5 6">
    <name type="scientific">Ancylomarina subtilis</name>
    <dbReference type="NCBI Taxonomy" id="1639035"/>
    <lineage>
        <taxon>Bacteria</taxon>
        <taxon>Pseudomonadati</taxon>
        <taxon>Bacteroidota</taxon>
        <taxon>Bacteroidia</taxon>
        <taxon>Marinilabiliales</taxon>
        <taxon>Marinifilaceae</taxon>
        <taxon>Ancylomarina</taxon>
    </lineage>
</organism>
<dbReference type="Gene3D" id="3.30.70.270">
    <property type="match status" value="1"/>
</dbReference>
<dbReference type="InterPro" id="IPR050116">
    <property type="entry name" value="DNA_polymerase-Y"/>
</dbReference>
<dbReference type="GO" id="GO:0042276">
    <property type="term" value="P:error-prone translesion synthesis"/>
    <property type="evidence" value="ECO:0007669"/>
    <property type="project" value="TreeGrafter"/>
</dbReference>
<dbReference type="Pfam" id="PF00817">
    <property type="entry name" value="IMS"/>
    <property type="match status" value="1"/>
</dbReference>